<feature type="signal peptide" evidence="1">
    <location>
        <begin position="1"/>
        <end position="24"/>
    </location>
</feature>
<dbReference type="PROSITE" id="PS51257">
    <property type="entry name" value="PROKAR_LIPOPROTEIN"/>
    <property type="match status" value="1"/>
</dbReference>
<dbReference type="InterPro" id="IPR013783">
    <property type="entry name" value="Ig-like_fold"/>
</dbReference>
<dbReference type="Pfam" id="PF13004">
    <property type="entry name" value="BACON"/>
    <property type="match status" value="1"/>
</dbReference>
<dbReference type="CDD" id="cd14948">
    <property type="entry name" value="BACON"/>
    <property type="match status" value="1"/>
</dbReference>
<keyword evidence="4" id="KW-1185">Reference proteome</keyword>
<feature type="domain" description="BACON" evidence="2">
    <location>
        <begin position="535"/>
        <end position="596"/>
    </location>
</feature>
<evidence type="ECO:0000256" key="1">
    <source>
        <dbReference type="SAM" id="SignalP"/>
    </source>
</evidence>
<evidence type="ECO:0000313" key="3">
    <source>
        <dbReference type="EMBL" id="MCQ4815291.1"/>
    </source>
</evidence>
<protein>
    <submittedName>
        <fullName evidence="3">BACON domain-containing protein</fullName>
    </submittedName>
</protein>
<proteinExistence type="predicted"/>
<keyword evidence="1" id="KW-0732">Signal</keyword>
<evidence type="ECO:0000259" key="2">
    <source>
        <dbReference type="Pfam" id="PF13004"/>
    </source>
</evidence>
<dbReference type="EMBL" id="JANFYT010000032">
    <property type="protein sequence ID" value="MCQ4815291.1"/>
    <property type="molecule type" value="Genomic_DNA"/>
</dbReference>
<evidence type="ECO:0000313" key="4">
    <source>
        <dbReference type="Proteomes" id="UP001205919"/>
    </source>
</evidence>
<name>A0AAW5K3T9_9BACT</name>
<accession>A0AAW5K3T9</accession>
<comment type="caution">
    <text evidence="3">The sequence shown here is derived from an EMBL/GenBank/DDBJ whole genome shotgun (WGS) entry which is preliminary data.</text>
</comment>
<reference evidence="3 4" key="1">
    <citation type="submission" date="2022-06" db="EMBL/GenBank/DDBJ databases">
        <title>Isolation of gut microbiota from human fecal samples.</title>
        <authorList>
            <person name="Pamer E.G."/>
            <person name="Barat B."/>
            <person name="Waligurski E."/>
            <person name="Medina S."/>
            <person name="Paddock L."/>
            <person name="Mostad J."/>
        </authorList>
    </citation>
    <scope>NUCLEOTIDE SEQUENCE [LARGE SCALE GENOMIC DNA]</scope>
    <source>
        <strain evidence="3 4">DFI.9.90</strain>
    </source>
</reference>
<sequence length="599" mass="65559">MKNGYFKIRMPALLAALAVTAALAVSGGCGGSGETKRSSLQAYVYGELHGEMAQALGEQVDFSEYNGTSADRMLIISLPNTGLTNNAAGAIAAQAKAVLEAGQIVALEHVNQTEINSFMNGLGMEELNILRGPDENNDPDEAVEIFAMERRGGNNFFFVAMNDDSEPLISADREEREYIIDGPENDENGTVSVKTSIVSADKPEYPADEEIQNGRVDEFVKWAAGGEERLAALKAGASANSAESDLKELAEANVWDINCSETGQTFTIRYTVYSCHSFNDNLDYFLVSQSAQLNPSARWKRTQEGHVRWPHIYEPKQEGHMRRYIFSNEWGENPGNAVPLVKHAPANANKSSSVTSGFSWSASGSVGFAGLSGTGSLSSGVSFSTSQTFTIDDCTVNNNCGGGKAYLAEWRYVFADPANGTAHFYWSELKDAPLLARSNFQPVNQWIWVVPHDFSDKWASLNFRSGFGWVNGKSEGQINCFGIKTYDAVHKDWQWNNRNFWVPLKKPPMLVADKSQMDFTKNGESKTLTFVSAREWKAESSQSWCNVQEKSGAATGSQGIVLHITADTNAAGANREAVVTLKSTDGKENCKLKIFQSQY</sequence>
<dbReference type="InterPro" id="IPR024361">
    <property type="entry name" value="BACON"/>
</dbReference>
<gene>
    <name evidence="3" type="ORF">NE630_12705</name>
</gene>
<dbReference type="AlphaFoldDB" id="A0AAW5K3T9"/>
<dbReference type="Proteomes" id="UP001205919">
    <property type="component" value="Unassembled WGS sequence"/>
</dbReference>
<feature type="chain" id="PRO_5043565951" evidence="1">
    <location>
        <begin position="25"/>
        <end position="599"/>
    </location>
</feature>
<dbReference type="RefSeq" id="WP_256182217.1">
    <property type="nucleotide sequence ID" value="NZ_DBEWVB010000118.1"/>
</dbReference>
<organism evidence="3 4">
    <name type="scientific">Cloacibacillus evryensis</name>
    <dbReference type="NCBI Taxonomy" id="508460"/>
    <lineage>
        <taxon>Bacteria</taxon>
        <taxon>Thermotogati</taxon>
        <taxon>Synergistota</taxon>
        <taxon>Synergistia</taxon>
        <taxon>Synergistales</taxon>
        <taxon>Synergistaceae</taxon>
        <taxon>Cloacibacillus</taxon>
    </lineage>
</organism>
<dbReference type="Gene3D" id="2.60.40.10">
    <property type="entry name" value="Immunoglobulins"/>
    <property type="match status" value="1"/>
</dbReference>